<evidence type="ECO:0000259" key="1">
    <source>
        <dbReference type="Pfam" id="PF04326"/>
    </source>
</evidence>
<protein>
    <recommendedName>
        <fullName evidence="1">Schlafen AlbA-2 domain-containing protein</fullName>
    </recommendedName>
</protein>
<feature type="domain" description="Schlafen AlbA-2" evidence="1">
    <location>
        <begin position="1100"/>
        <end position="1230"/>
    </location>
</feature>
<dbReference type="EMBL" id="CP041637">
    <property type="protein sequence ID" value="QDO95279.1"/>
    <property type="molecule type" value="Genomic_DNA"/>
</dbReference>
<proteinExistence type="predicted"/>
<keyword evidence="3" id="KW-1185">Reference proteome</keyword>
<dbReference type="InterPro" id="IPR038461">
    <property type="entry name" value="Schlafen_AlbA_2_dom_sf"/>
</dbReference>
<reference evidence="2 3" key="1">
    <citation type="submission" date="2019-07" db="EMBL/GenBank/DDBJ databases">
        <title>Genome sequencing for Formosa sp. PS13.</title>
        <authorList>
            <person name="Park S.-J."/>
        </authorList>
    </citation>
    <scope>NUCLEOTIDE SEQUENCE [LARGE SCALE GENOMIC DNA]</scope>
    <source>
        <strain evidence="2 3">PS13</strain>
    </source>
</reference>
<dbReference type="RefSeq" id="WP_143382187.1">
    <property type="nucleotide sequence ID" value="NZ_CP041637.1"/>
</dbReference>
<gene>
    <name evidence="2" type="ORF">FNB79_15300</name>
</gene>
<dbReference type="OrthoDB" id="1100311at2"/>
<accession>A0A516GUT0</accession>
<sequence length="1477" mass="172538">MSKSNKHVTTSLRVEPKQHRWYLVVKQNEHFTIVQDCITKKEYPSKKIYIPEGGTVILWIKYMQDNGNPFFDYSVVNDYKEGNSYVFDVVKQKEKGYEIENNENIILFIPGFFANQIDNNRITLKFKDYDLIKNQVLWEAETQNNPKQVLFDLTQFKYNEHYNFIIIDYFEYDDGNAIFIVEKDGVTAKVRTYAFQDKDWIGNTIRCKVTGKEHNNLYLYQDRTQLLKNLYSIDEVYSFEIEELEKDGFTNYYILRDKYDFTHRFYLNNITDSADYNVIGTTVQYYLKGIHENGYLMLNALNNPQNKFYDANTVFSEIGHADKVQNYFFNLEEEIIEFGNSNKAFSNLFDLYQTRENTWVFSYLNFVSIVYIKVLVNKKEFETARIFLNIIKDLELWILEGSDYLSNFSDKTRDRIVDMAEKELEGITSKLEAIEIIIDEKQYAYIDDILEKITRSQYLRIKSITIFKNLLLYSDEVLNQSTSKVIDIITFLVKQGKLEEHEYKRFNGLLAYKIKSEKHQLNVKLSSRNYVLQEENKNDIKLIIRLIILQVVLDIEIDNKKHWILNSATLFRFYSYLEEDVNLKKRLLFHATQCITSSKGLPLTVSELIHDFNIYNYVTQDNFSLISPIKHPKIRKKIYKNNGAIFESEAGFHLVNPRHIKSDLNPKNYQSLGCYLNGTLMISSSVKLNKPLSGLDNMDEFEEAWNEFYYFDDKEVVNSNGHNIKVGDIVTVRAKNYLPGNDKLLFLQILGQGERGEGVLYIDQFSKVNLDGFSGIIFPGDEFDVMIQKVEERGFHFSLLSQVSELMLLNINKITHTKAVIIHIKGKDVFLLTKEGFGSYAYNYTHENIDVGQVFNVEIESYSKEFQTLQVTISEKIDEAWEVKSILRQLFKTNFLKDKIETEIVNDFAGNKGLIEELITCIESLITYEKDQIIRLEIYHLLGLFTSITKSSRSYYYSALIDQINLIHQFKNLQNGQQLKDIPIIGEETINSFQLLKQIESSYQLLATYNDVTAIDKLVDIDNKNELDSNLNQIRELILANNLLLKNGITNTAILEYAKNVIYEKLTNEEFDHVLEISENTNLNSEVEELGLEELSLGKENTTIEFKTSVFYHPAKNAVDRKEQGLVIMKTVSGFLNAAGGNLYIGVNDNGFPIGLEEEYKVVKGDSDEYQRYIRKLIVEYFNKDINGLIEFKFLKLNDKEYLEMNIPEYDTPVPLLDEFYQRQGNETRILRGTDLFKFFERKNNQKNKPNTIEEKQLKMNNEFDLSNVPLGQQSIKFEFFTDQKKEVKQIKKGSVKSIHKPIAFLYFLKGNNFMISKSKFSNNNIQHIIAIGSNDRKKYLLQGYDNGCVNKIKVRTILDKKFEYIYSNSSNLEANVKLLHLVDDTDLILINTLKDNDEYLKLYEVSNISVHDHFHLKGNNLIQDSFDGLKSFQIIQQNYKSILKRLIYKSRQNLGKNMSNKTFSKEIKVLKNITKL</sequence>
<name>A0A516GUT0_9FLAO</name>
<dbReference type="InterPro" id="IPR007421">
    <property type="entry name" value="Schlafen_AlbA_2_dom"/>
</dbReference>
<dbReference type="Pfam" id="PF04326">
    <property type="entry name" value="SLFN_AlbA_2"/>
    <property type="match status" value="1"/>
</dbReference>
<dbReference type="Proteomes" id="UP000319209">
    <property type="component" value="Chromosome"/>
</dbReference>
<evidence type="ECO:0000313" key="2">
    <source>
        <dbReference type="EMBL" id="QDO95279.1"/>
    </source>
</evidence>
<evidence type="ECO:0000313" key="3">
    <source>
        <dbReference type="Proteomes" id="UP000319209"/>
    </source>
</evidence>
<organism evidence="2 3">
    <name type="scientific">Formosa sediminum</name>
    <dbReference type="NCBI Taxonomy" id="2594004"/>
    <lineage>
        <taxon>Bacteria</taxon>
        <taxon>Pseudomonadati</taxon>
        <taxon>Bacteroidota</taxon>
        <taxon>Flavobacteriia</taxon>
        <taxon>Flavobacteriales</taxon>
        <taxon>Flavobacteriaceae</taxon>
        <taxon>Formosa</taxon>
    </lineage>
</organism>
<dbReference type="Gene3D" id="3.30.950.30">
    <property type="entry name" value="Schlafen, AAA domain"/>
    <property type="match status" value="1"/>
</dbReference>
<dbReference type="KEGG" id="fop:FNB79_15300"/>